<evidence type="ECO:0000313" key="3">
    <source>
        <dbReference type="Proteomes" id="UP000663828"/>
    </source>
</evidence>
<reference evidence="2" key="1">
    <citation type="submission" date="2021-02" db="EMBL/GenBank/DDBJ databases">
        <authorList>
            <person name="Nowell W R."/>
        </authorList>
    </citation>
    <scope>NUCLEOTIDE SEQUENCE</scope>
</reference>
<evidence type="ECO:0000313" key="1">
    <source>
        <dbReference type="EMBL" id="CAF1388847.1"/>
    </source>
</evidence>
<dbReference type="SUPFAM" id="SSF101898">
    <property type="entry name" value="NHL repeat"/>
    <property type="match status" value="1"/>
</dbReference>
<dbReference type="EMBL" id="CAJNOJ010000631">
    <property type="protein sequence ID" value="CAF1500264.1"/>
    <property type="molecule type" value="Genomic_DNA"/>
</dbReference>
<comment type="caution">
    <text evidence="2">The sequence shown here is derived from an EMBL/GenBank/DDBJ whole genome shotgun (WGS) entry which is preliminary data.</text>
</comment>
<dbReference type="EMBL" id="CAJNOR010003200">
    <property type="protein sequence ID" value="CAF1388847.1"/>
    <property type="molecule type" value="Genomic_DNA"/>
</dbReference>
<keyword evidence="3" id="KW-1185">Reference proteome</keyword>
<dbReference type="Proteomes" id="UP000663852">
    <property type="component" value="Unassembled WGS sequence"/>
</dbReference>
<dbReference type="InterPro" id="IPR011042">
    <property type="entry name" value="6-blade_b-propeller_TolB-like"/>
</dbReference>
<evidence type="ECO:0000313" key="4">
    <source>
        <dbReference type="Proteomes" id="UP000663852"/>
    </source>
</evidence>
<dbReference type="Gene3D" id="2.120.10.30">
    <property type="entry name" value="TolB, C-terminal domain"/>
    <property type="match status" value="1"/>
</dbReference>
<gene>
    <name evidence="2" type="ORF">EDS130_LOCUS42587</name>
    <name evidence="1" type="ORF">XAT740_LOCUS33487</name>
</gene>
<accession>A0A815T3M4</accession>
<protein>
    <recommendedName>
        <fullName evidence="5">SMP-30/Gluconolactonase/LRE-like region domain-containing protein</fullName>
    </recommendedName>
</protein>
<evidence type="ECO:0000313" key="2">
    <source>
        <dbReference type="EMBL" id="CAF1500264.1"/>
    </source>
</evidence>
<dbReference type="Proteomes" id="UP000663828">
    <property type="component" value="Unassembled WGS sequence"/>
</dbReference>
<organism evidence="2 4">
    <name type="scientific">Adineta ricciae</name>
    <name type="common">Rotifer</name>
    <dbReference type="NCBI Taxonomy" id="249248"/>
    <lineage>
        <taxon>Eukaryota</taxon>
        <taxon>Metazoa</taxon>
        <taxon>Spiralia</taxon>
        <taxon>Gnathifera</taxon>
        <taxon>Rotifera</taxon>
        <taxon>Eurotatoria</taxon>
        <taxon>Bdelloidea</taxon>
        <taxon>Adinetida</taxon>
        <taxon>Adinetidae</taxon>
        <taxon>Adineta</taxon>
    </lineage>
</organism>
<sequence length="99" mass="10529">MQVKSITDDEFLRTVNSTALTLGSPTGSAYDPYENLYVADPANDRAGKYCANSTDGIVIAAYSNGVFTVNGASSVAFDSNNSLYISNTYAHNVAKFSLL</sequence>
<dbReference type="AlphaFoldDB" id="A0A815T3M4"/>
<evidence type="ECO:0008006" key="5">
    <source>
        <dbReference type="Google" id="ProtNLM"/>
    </source>
</evidence>
<name>A0A815T3M4_ADIRI</name>
<proteinExistence type="predicted"/>